<dbReference type="GO" id="GO:0005737">
    <property type="term" value="C:cytoplasm"/>
    <property type="evidence" value="ECO:0007669"/>
    <property type="project" value="UniProtKB-SubCell"/>
</dbReference>
<dbReference type="PANTHER" id="PTHR11645">
    <property type="entry name" value="PYRROLINE-5-CARBOXYLATE REDUCTASE"/>
    <property type="match status" value="1"/>
</dbReference>
<accession>A0A6G8AL22</accession>
<organism evidence="12 13">
    <name type="scientific">Vagococcus coleopterorum</name>
    <dbReference type="NCBI Taxonomy" id="2714946"/>
    <lineage>
        <taxon>Bacteria</taxon>
        <taxon>Bacillati</taxon>
        <taxon>Bacillota</taxon>
        <taxon>Bacilli</taxon>
        <taxon>Lactobacillales</taxon>
        <taxon>Enterococcaceae</taxon>
        <taxon>Vagococcus</taxon>
    </lineage>
</organism>
<keyword evidence="13" id="KW-1185">Reference proteome</keyword>
<dbReference type="GO" id="GO:0004735">
    <property type="term" value="F:pyrroline-5-carboxylate reductase activity"/>
    <property type="evidence" value="ECO:0007669"/>
    <property type="project" value="UniProtKB-UniRule"/>
</dbReference>
<reference evidence="12 13" key="1">
    <citation type="submission" date="2020-03" db="EMBL/GenBank/DDBJ databases">
        <title>Vagococcus sp. nov., isolated from beetles.</title>
        <authorList>
            <person name="Hyun D.-W."/>
            <person name="Bae J.-W."/>
        </authorList>
    </citation>
    <scope>NUCLEOTIDE SEQUENCE [LARGE SCALE GENOMIC DNA]</scope>
    <source>
        <strain evidence="12 13">HDW17A</strain>
    </source>
</reference>
<sequence>MKIGFIGAGNMAQAIIKGLVASETVTGDAIYLTTSTVEHSQEVAGQLGVHALASNEELAKTVDYLILAVKPGVIPTVLTDLSAILSTKDLPIISIAAGLTLADLANLVPTNPQQKFIRVMPNMNVTVRMGVSAITANTFVEEQETFTAQTIFDAVGSTYLIAEKDFRNFTSLAGCSPAYTYLFIDAMSRAGVKNGLPKALATKIATEAVMGSAALLSATEDETPWDLIDKVCSPGGTTVAGLVSLEEDAFTATVIRALDATIKRDEEMTK</sequence>
<dbReference type="HAMAP" id="MF_01925">
    <property type="entry name" value="P5C_reductase"/>
    <property type="match status" value="1"/>
</dbReference>
<comment type="similarity">
    <text evidence="1 6 9">Belongs to the pyrroline-5-carboxylate reductase family.</text>
</comment>
<evidence type="ECO:0000259" key="11">
    <source>
        <dbReference type="Pfam" id="PF14748"/>
    </source>
</evidence>
<dbReference type="KEGG" id="vah:G7081_00590"/>
<evidence type="ECO:0000256" key="4">
    <source>
        <dbReference type="ARBA" id="ARBA00023002"/>
    </source>
</evidence>
<evidence type="ECO:0000256" key="7">
    <source>
        <dbReference type="NCBIfam" id="TIGR00112"/>
    </source>
</evidence>
<dbReference type="AlphaFoldDB" id="A0A6G8AL22"/>
<dbReference type="InterPro" id="IPR000304">
    <property type="entry name" value="Pyrroline-COOH_reductase"/>
</dbReference>
<feature type="domain" description="Pyrroline-5-carboxylate reductase catalytic N-terminal" evidence="10">
    <location>
        <begin position="2"/>
        <end position="98"/>
    </location>
</feature>
<dbReference type="FunFam" id="1.10.3730.10:FF:000001">
    <property type="entry name" value="Pyrroline-5-carboxylate reductase"/>
    <property type="match status" value="1"/>
</dbReference>
<dbReference type="SUPFAM" id="SSF48179">
    <property type="entry name" value="6-phosphogluconate dehydrogenase C-terminal domain-like"/>
    <property type="match status" value="1"/>
</dbReference>
<dbReference type="InterPro" id="IPR028939">
    <property type="entry name" value="P5C_Rdtase_cat_N"/>
</dbReference>
<dbReference type="Pfam" id="PF14748">
    <property type="entry name" value="P5CR_dimer"/>
    <property type="match status" value="1"/>
</dbReference>
<dbReference type="PIRSF" id="PIRSF000193">
    <property type="entry name" value="Pyrrol-5-carb_rd"/>
    <property type="match status" value="1"/>
</dbReference>
<dbReference type="InterPro" id="IPR029036">
    <property type="entry name" value="P5CR_dimer"/>
</dbReference>
<evidence type="ECO:0000313" key="12">
    <source>
        <dbReference type="EMBL" id="QIL45687.1"/>
    </source>
</evidence>
<feature type="binding site" evidence="8">
    <location>
        <begin position="6"/>
        <end position="11"/>
    </location>
    <ligand>
        <name>NADP(+)</name>
        <dbReference type="ChEBI" id="CHEBI:58349"/>
    </ligand>
</feature>
<evidence type="ECO:0000259" key="10">
    <source>
        <dbReference type="Pfam" id="PF03807"/>
    </source>
</evidence>
<evidence type="ECO:0000256" key="9">
    <source>
        <dbReference type="RuleBase" id="RU003903"/>
    </source>
</evidence>
<feature type="binding site" evidence="8">
    <location>
        <position position="55"/>
    </location>
    <ligand>
        <name>NADPH</name>
        <dbReference type="ChEBI" id="CHEBI:57783"/>
    </ligand>
</feature>
<evidence type="ECO:0000256" key="5">
    <source>
        <dbReference type="ARBA" id="ARBA00058118"/>
    </source>
</evidence>
<comment type="catalytic activity">
    <reaction evidence="6 9">
        <text>L-proline + NADP(+) = (S)-1-pyrroline-5-carboxylate + NADPH + 2 H(+)</text>
        <dbReference type="Rhea" id="RHEA:14109"/>
        <dbReference type="ChEBI" id="CHEBI:15378"/>
        <dbReference type="ChEBI" id="CHEBI:17388"/>
        <dbReference type="ChEBI" id="CHEBI:57783"/>
        <dbReference type="ChEBI" id="CHEBI:58349"/>
        <dbReference type="ChEBI" id="CHEBI:60039"/>
        <dbReference type="EC" id="1.5.1.2"/>
    </reaction>
</comment>
<evidence type="ECO:0000256" key="3">
    <source>
        <dbReference type="ARBA" id="ARBA00022857"/>
    </source>
</evidence>
<comment type="subcellular location">
    <subcellularLocation>
        <location evidence="6">Cytoplasm</location>
    </subcellularLocation>
</comment>
<evidence type="ECO:0000256" key="2">
    <source>
        <dbReference type="ARBA" id="ARBA00022650"/>
    </source>
</evidence>
<dbReference type="SUPFAM" id="SSF51735">
    <property type="entry name" value="NAD(P)-binding Rossmann-fold domains"/>
    <property type="match status" value="1"/>
</dbReference>
<feature type="domain" description="Pyrroline-5-carboxylate reductase dimerisation" evidence="11">
    <location>
        <begin position="163"/>
        <end position="268"/>
    </location>
</feature>
<comment type="pathway">
    <text evidence="6 9">Amino-acid biosynthesis; L-proline biosynthesis; L-proline from L-glutamate 5-semialdehyde: step 1/1.</text>
</comment>
<name>A0A6G8AL22_9ENTE</name>
<dbReference type="NCBIfam" id="TIGR00112">
    <property type="entry name" value="proC"/>
    <property type="match status" value="1"/>
</dbReference>
<dbReference type="GO" id="GO:0055129">
    <property type="term" value="P:L-proline biosynthetic process"/>
    <property type="evidence" value="ECO:0007669"/>
    <property type="project" value="UniProtKB-UniRule"/>
</dbReference>
<dbReference type="RefSeq" id="WP_166006430.1">
    <property type="nucleotide sequence ID" value="NZ_CP049886.1"/>
</dbReference>
<dbReference type="EC" id="1.5.1.2" evidence="6 7"/>
<comment type="catalytic activity">
    <reaction evidence="6">
        <text>L-proline + NAD(+) = (S)-1-pyrroline-5-carboxylate + NADH + 2 H(+)</text>
        <dbReference type="Rhea" id="RHEA:14105"/>
        <dbReference type="ChEBI" id="CHEBI:15378"/>
        <dbReference type="ChEBI" id="CHEBI:17388"/>
        <dbReference type="ChEBI" id="CHEBI:57540"/>
        <dbReference type="ChEBI" id="CHEBI:57945"/>
        <dbReference type="ChEBI" id="CHEBI:60039"/>
        <dbReference type="EC" id="1.5.1.2"/>
    </reaction>
</comment>
<evidence type="ECO:0000256" key="6">
    <source>
        <dbReference type="HAMAP-Rule" id="MF_01925"/>
    </source>
</evidence>
<dbReference type="InterPro" id="IPR008927">
    <property type="entry name" value="6-PGluconate_DH-like_C_sf"/>
</dbReference>
<keyword evidence="3 6" id="KW-0521">NADP</keyword>
<comment type="function">
    <text evidence="5 6">Catalyzes the reduction of 1-pyrroline-5-carboxylate (PCA) to L-proline.</text>
</comment>
<proteinExistence type="inferred from homology"/>
<dbReference type="Gene3D" id="1.10.3730.10">
    <property type="entry name" value="ProC C-terminal domain-like"/>
    <property type="match status" value="1"/>
</dbReference>
<protein>
    <recommendedName>
        <fullName evidence="6 7">Pyrroline-5-carboxylate reductase</fullName>
        <shortName evidence="6">P5C reductase</shortName>
        <shortName evidence="6">P5CR</shortName>
        <ecNumber evidence="6 7">1.5.1.2</ecNumber>
    </recommendedName>
    <alternativeName>
        <fullName evidence="6">PCA reductase</fullName>
    </alternativeName>
</protein>
<keyword evidence="6 9" id="KW-0028">Amino-acid biosynthesis</keyword>
<evidence type="ECO:0000256" key="8">
    <source>
        <dbReference type="PIRSR" id="PIRSR000193-1"/>
    </source>
</evidence>
<dbReference type="Pfam" id="PF03807">
    <property type="entry name" value="F420_oxidored"/>
    <property type="match status" value="1"/>
</dbReference>
<dbReference type="PROSITE" id="PS00521">
    <property type="entry name" value="P5CR"/>
    <property type="match status" value="1"/>
</dbReference>
<dbReference type="InterPro" id="IPR053790">
    <property type="entry name" value="P5CR-like_CS"/>
</dbReference>
<gene>
    <name evidence="6 12" type="primary">proC</name>
    <name evidence="12" type="ORF">G7081_00590</name>
</gene>
<dbReference type="Gene3D" id="3.40.50.720">
    <property type="entry name" value="NAD(P)-binding Rossmann-like Domain"/>
    <property type="match status" value="1"/>
</dbReference>
<keyword evidence="6" id="KW-0963">Cytoplasm</keyword>
<feature type="binding site" evidence="8">
    <location>
        <begin position="68"/>
        <end position="71"/>
    </location>
    <ligand>
        <name>NADP(+)</name>
        <dbReference type="ChEBI" id="CHEBI:58349"/>
    </ligand>
</feature>
<keyword evidence="4 6" id="KW-0560">Oxidoreductase</keyword>
<feature type="binding site" evidence="8">
    <location>
        <position position="34"/>
    </location>
    <ligand>
        <name>NADP(+)</name>
        <dbReference type="ChEBI" id="CHEBI:58349"/>
    </ligand>
</feature>
<keyword evidence="2 6" id="KW-0641">Proline biosynthesis</keyword>
<dbReference type="InterPro" id="IPR036291">
    <property type="entry name" value="NAD(P)-bd_dom_sf"/>
</dbReference>
<evidence type="ECO:0000313" key="13">
    <source>
        <dbReference type="Proteomes" id="UP000500890"/>
    </source>
</evidence>
<dbReference type="UniPathway" id="UPA00098">
    <property type="reaction ID" value="UER00361"/>
</dbReference>
<dbReference type="EMBL" id="CP049886">
    <property type="protein sequence ID" value="QIL45687.1"/>
    <property type="molecule type" value="Genomic_DNA"/>
</dbReference>
<dbReference type="PANTHER" id="PTHR11645:SF0">
    <property type="entry name" value="PYRROLINE-5-CARBOXYLATE REDUCTASE 3"/>
    <property type="match status" value="1"/>
</dbReference>
<evidence type="ECO:0000256" key="1">
    <source>
        <dbReference type="ARBA" id="ARBA00005525"/>
    </source>
</evidence>
<dbReference type="Proteomes" id="UP000500890">
    <property type="component" value="Chromosome"/>
</dbReference>